<evidence type="ECO:0000313" key="6">
    <source>
        <dbReference type="Proteomes" id="UP001500218"/>
    </source>
</evidence>
<dbReference type="InterPro" id="IPR010982">
    <property type="entry name" value="Lambda_DNA-bd_dom_sf"/>
</dbReference>
<dbReference type="Pfam" id="PF13560">
    <property type="entry name" value="HTH_31"/>
    <property type="match status" value="1"/>
</dbReference>
<dbReference type="InterPro" id="IPR015943">
    <property type="entry name" value="WD40/YVTN_repeat-like_dom_sf"/>
</dbReference>
<reference evidence="5 6" key="1">
    <citation type="journal article" date="2019" name="Int. J. Syst. Evol. Microbiol.">
        <title>The Global Catalogue of Microorganisms (GCM) 10K type strain sequencing project: providing services to taxonomists for standard genome sequencing and annotation.</title>
        <authorList>
            <consortium name="The Broad Institute Genomics Platform"/>
            <consortium name="The Broad Institute Genome Sequencing Center for Infectious Disease"/>
            <person name="Wu L."/>
            <person name="Ma J."/>
        </authorList>
    </citation>
    <scope>NUCLEOTIDE SEQUENCE [LARGE SCALE GENOMIC DNA]</scope>
    <source>
        <strain evidence="5 6">JCM 13250</strain>
    </source>
</reference>
<dbReference type="SMART" id="SM00530">
    <property type="entry name" value="HTH_XRE"/>
    <property type="match status" value="1"/>
</dbReference>
<feature type="repeat" description="WD" evidence="3">
    <location>
        <begin position="760"/>
        <end position="801"/>
    </location>
</feature>
<sequence length="1251" mass="133294">MGRPEKPVNPDDGPVARFAWQLRQLREQAGSPGYRTLAQRAHYSASTLADAAKGDRLPSLEVTLAFVAACGGDPEEWAARWEATASDAVPAEPRAEARCPYQGLTAFTSEHVEWFFGRTRVVETLLERLGRSPLTALVGPSGSGKSSILGAGLLGTVDADAALRARWRVLVMTPTEHPLDALSDQLAKLSGGQVDRVRAELDADPTALDLTVRNALIAGPAHTRALLVVDQFEEVFTLCADPGERERFVAALVDAVTGPDRRTTVVLGLRADFLSWLVRLPRLADALGPDGYQVVGPVSADDLRDIIVRPAARAGLTVEPELLTRVLADAAAEPGALPLVSHAMLETWRHHSGPTLTLADYEASGGVRGAIAQTAEQLYSALEPADRDTVRRIFLRLTALGVGTEDTRRPIDRVELDGLADEQEISDLLDRLVAARLIVVDDRTVQVAHEALIGAWPRLNRWLVDDRADLVIHRRLTEAAQTWSSLGADPGALYRGAQLSAARAWAEDHQGELNEQEASFLAASRALADAELTAAKQRTSLLKRLLAGMGVLLVVAVIGGVVAVRQSGAARHEQMLSLAGELALQARSLAGDDPRLAQLLAVEAQGLNANEETTGALLSAAAMPRRLQLNVGGPGVSGVALNPDHTLLATSFVGGKIGLWDPDRGIQLATLTAYDSTTYRVLFGRDGRLVTTGENNTADGKKTGSIIVWDPVTHAKIAQFDLPGLTYAVDVSPDGKTVAAGLWNGDVVLIDVATGDRRVLAHHRTWMSSLSFSADGSLLASVARPEDPVVWTVATGRVLATLKGPDAVTVRFGRTGSMLAATADFAGLYLWDFSSGRPVTLPRLTAPGEYAWTNSAPTNGRIAIGDEAGKVTLWDLEKRRPLQVYQDRGRTETRSITLSEDGTMLVSAGFNGTVVVRDLTKDDFTESTAQINDLRISPGGDIIAAAAGDGTVRMWDPHGRPLPSLDGHPDEVAALAFRPDGRLLAAAARNISVTLWDLARRKAATDARFVAGHGATTDVVYSPDGRLMATATLGLWVWDVSDPASPVDLNEHFKDGFATSLAFTPDGRQLVAGAADGMIRTWDVGTGEVTNQTPSGQGALQDIAVSPDGSVIATAGDSRTVALWDRVTHQRLALLDGHTAAVQVLAFSPDGRLLASAGDDHTIAIWDVRRRTHRFTLSGHTGRIRGLAFAADGTLISGGDDGRIVRWSLDPAEAVRRVCANAGAGLSRDEWAAHLPSLDYQPRCDGSGGVR</sequence>
<name>A0ABN2M2J7_9ACTN</name>
<dbReference type="SUPFAM" id="SSF50952">
    <property type="entry name" value="Soluble quinoprotein glucose dehydrogenase"/>
    <property type="match status" value="1"/>
</dbReference>
<organism evidence="5 6">
    <name type="scientific">Luedemannella flava</name>
    <dbReference type="NCBI Taxonomy" id="349316"/>
    <lineage>
        <taxon>Bacteria</taxon>
        <taxon>Bacillati</taxon>
        <taxon>Actinomycetota</taxon>
        <taxon>Actinomycetes</taxon>
        <taxon>Micromonosporales</taxon>
        <taxon>Micromonosporaceae</taxon>
        <taxon>Luedemannella</taxon>
    </lineage>
</organism>
<dbReference type="Proteomes" id="UP001500218">
    <property type="component" value="Unassembled WGS sequence"/>
</dbReference>
<dbReference type="InterPro" id="IPR019775">
    <property type="entry name" value="WD40_repeat_CS"/>
</dbReference>
<evidence type="ECO:0000256" key="3">
    <source>
        <dbReference type="PROSITE-ProRule" id="PRU00221"/>
    </source>
</evidence>
<feature type="repeat" description="WD" evidence="3">
    <location>
        <begin position="924"/>
        <end position="956"/>
    </location>
</feature>
<feature type="domain" description="HTH cro/C1-type" evidence="4">
    <location>
        <begin position="21"/>
        <end position="77"/>
    </location>
</feature>
<evidence type="ECO:0000256" key="2">
    <source>
        <dbReference type="ARBA" id="ARBA00022737"/>
    </source>
</evidence>
<feature type="repeat" description="WD" evidence="3">
    <location>
        <begin position="1177"/>
        <end position="1217"/>
    </location>
</feature>
<dbReference type="InterPro" id="IPR027417">
    <property type="entry name" value="P-loop_NTPase"/>
</dbReference>
<dbReference type="PANTHER" id="PTHR19879">
    <property type="entry name" value="TRANSCRIPTION INITIATION FACTOR TFIID"/>
    <property type="match status" value="1"/>
</dbReference>
<feature type="repeat" description="WD" evidence="3">
    <location>
        <begin position="965"/>
        <end position="1006"/>
    </location>
</feature>
<keyword evidence="6" id="KW-1185">Reference proteome</keyword>
<keyword evidence="2" id="KW-0677">Repeat</keyword>
<dbReference type="Gene3D" id="2.130.10.10">
    <property type="entry name" value="YVTN repeat-like/Quinoprotein amine dehydrogenase"/>
    <property type="match status" value="4"/>
</dbReference>
<dbReference type="EMBL" id="BAAALT010000078">
    <property type="protein sequence ID" value="GAA1805664.1"/>
    <property type="molecule type" value="Genomic_DNA"/>
</dbReference>
<dbReference type="InterPro" id="IPR011047">
    <property type="entry name" value="Quinoprotein_ADH-like_sf"/>
</dbReference>
<dbReference type="InterPro" id="IPR020472">
    <property type="entry name" value="WD40_PAC1"/>
</dbReference>
<dbReference type="SUPFAM" id="SSF50998">
    <property type="entry name" value="Quinoprotein alcohol dehydrogenase-like"/>
    <property type="match status" value="1"/>
</dbReference>
<dbReference type="RefSeq" id="WP_344131107.1">
    <property type="nucleotide sequence ID" value="NZ_BAAALT010000078.1"/>
</dbReference>
<dbReference type="InterPro" id="IPR049052">
    <property type="entry name" value="nSTAND1"/>
</dbReference>
<feature type="repeat" description="WD" evidence="3">
    <location>
        <begin position="1093"/>
        <end position="1125"/>
    </location>
</feature>
<feature type="repeat" description="WD" evidence="3">
    <location>
        <begin position="1135"/>
        <end position="1176"/>
    </location>
</feature>
<protein>
    <recommendedName>
        <fullName evidence="4">HTH cro/C1-type domain-containing protein</fullName>
    </recommendedName>
</protein>
<proteinExistence type="predicted"/>
<comment type="caution">
    <text evidence="5">The sequence shown here is derived from an EMBL/GenBank/DDBJ whole genome shotgun (WGS) entry which is preliminary data.</text>
</comment>
<dbReference type="CDD" id="cd00093">
    <property type="entry name" value="HTH_XRE"/>
    <property type="match status" value="1"/>
</dbReference>
<dbReference type="Pfam" id="PF20703">
    <property type="entry name" value="nSTAND1"/>
    <property type="match status" value="1"/>
</dbReference>
<evidence type="ECO:0000259" key="4">
    <source>
        <dbReference type="SMART" id="SM00530"/>
    </source>
</evidence>
<feature type="repeat" description="WD" evidence="3">
    <location>
        <begin position="1059"/>
        <end position="1092"/>
    </location>
</feature>
<keyword evidence="1 3" id="KW-0853">WD repeat</keyword>
<dbReference type="InterPro" id="IPR001387">
    <property type="entry name" value="Cro/C1-type_HTH"/>
</dbReference>
<gene>
    <name evidence="5" type="ORF">GCM10009682_29400</name>
</gene>
<evidence type="ECO:0000313" key="5">
    <source>
        <dbReference type="EMBL" id="GAA1805664.1"/>
    </source>
</evidence>
<dbReference type="PROSITE" id="PS50082">
    <property type="entry name" value="WD_REPEATS_2"/>
    <property type="match status" value="7"/>
</dbReference>
<dbReference type="InterPro" id="IPR001680">
    <property type="entry name" value="WD40_rpt"/>
</dbReference>
<dbReference type="InterPro" id="IPR011041">
    <property type="entry name" value="Quinoprot_gluc/sorb_DH_b-prop"/>
</dbReference>
<dbReference type="SUPFAM" id="SSF52540">
    <property type="entry name" value="P-loop containing nucleoside triphosphate hydrolases"/>
    <property type="match status" value="1"/>
</dbReference>
<dbReference type="PANTHER" id="PTHR19879:SF9">
    <property type="entry name" value="TRANSCRIPTION INITIATION FACTOR TFIID SUBUNIT 5"/>
    <property type="match status" value="1"/>
</dbReference>
<dbReference type="SUPFAM" id="SSF50978">
    <property type="entry name" value="WD40 repeat-like"/>
    <property type="match status" value="1"/>
</dbReference>
<dbReference type="Pfam" id="PF00400">
    <property type="entry name" value="WD40"/>
    <property type="match status" value="6"/>
</dbReference>
<dbReference type="PRINTS" id="PR00320">
    <property type="entry name" value="GPROTEINBRPT"/>
</dbReference>
<dbReference type="SUPFAM" id="SSF47413">
    <property type="entry name" value="lambda repressor-like DNA-binding domains"/>
    <property type="match status" value="1"/>
</dbReference>
<dbReference type="PROSITE" id="PS00678">
    <property type="entry name" value="WD_REPEATS_1"/>
    <property type="match status" value="3"/>
</dbReference>
<accession>A0ABN2M2J7</accession>
<evidence type="ECO:0000256" key="1">
    <source>
        <dbReference type="ARBA" id="ARBA00022574"/>
    </source>
</evidence>
<dbReference type="CDD" id="cd00200">
    <property type="entry name" value="WD40"/>
    <property type="match status" value="1"/>
</dbReference>
<dbReference type="InterPro" id="IPR036322">
    <property type="entry name" value="WD40_repeat_dom_sf"/>
</dbReference>
<dbReference type="SMART" id="SM00320">
    <property type="entry name" value="WD40"/>
    <property type="match status" value="13"/>
</dbReference>
<dbReference type="PROSITE" id="PS50294">
    <property type="entry name" value="WD_REPEATS_REGION"/>
    <property type="match status" value="5"/>
</dbReference>